<evidence type="ECO:0008006" key="3">
    <source>
        <dbReference type="Google" id="ProtNLM"/>
    </source>
</evidence>
<dbReference type="InterPro" id="IPR004027">
    <property type="entry name" value="SEC_C_motif"/>
</dbReference>
<dbReference type="AlphaFoldDB" id="A0A7I7RZU1"/>
<gene>
    <name evidence="1" type="ORF">MARA_29940</name>
</gene>
<sequence length="115" mass="12283">MPARDLFQLKSALRTVDSAESVEVLAETVEPVSAPLARWLRGQSAEPPVVATALSAIVGVLLTIWILSEEPATPGRLDDVIDKALAGRLDEMPIPRRGACFCGSGKKYKSCHGRG</sequence>
<dbReference type="Gene3D" id="3.10.450.50">
    <property type="match status" value="1"/>
</dbReference>
<proteinExistence type="predicted"/>
<dbReference type="KEGG" id="marz:MARA_29940"/>
<accession>A0A7I7RZU1</accession>
<geneLocation type="plasmid" evidence="2">
    <name>pjcm18538 dna</name>
</geneLocation>
<organism evidence="1 2">
    <name type="scientific">Mycolicibacterium arabiense</name>
    <dbReference type="NCBI Taxonomy" id="1286181"/>
    <lineage>
        <taxon>Bacteria</taxon>
        <taxon>Bacillati</taxon>
        <taxon>Actinomycetota</taxon>
        <taxon>Actinomycetes</taxon>
        <taxon>Mycobacteriales</taxon>
        <taxon>Mycobacteriaceae</taxon>
        <taxon>Mycolicibacterium</taxon>
    </lineage>
</organism>
<dbReference type="SUPFAM" id="SSF103642">
    <property type="entry name" value="Sec-C motif"/>
    <property type="match status" value="1"/>
</dbReference>
<evidence type="ECO:0000313" key="1">
    <source>
        <dbReference type="EMBL" id="BBY49526.1"/>
    </source>
</evidence>
<protein>
    <recommendedName>
        <fullName evidence="3">Zinc chelation protein SecC</fullName>
    </recommendedName>
</protein>
<dbReference type="RefSeq" id="WP_163919149.1">
    <property type="nucleotide sequence ID" value="NZ_AP022593.1"/>
</dbReference>
<dbReference type="Proteomes" id="UP000467428">
    <property type="component" value="Chromosome"/>
</dbReference>
<reference evidence="1 2" key="1">
    <citation type="journal article" date="2019" name="Emerg. Microbes Infect.">
        <title>Comprehensive subspecies identification of 175 nontuberculous mycobacteria species based on 7547 genomic profiles.</title>
        <authorList>
            <person name="Matsumoto Y."/>
            <person name="Kinjo T."/>
            <person name="Motooka D."/>
            <person name="Nabeya D."/>
            <person name="Jung N."/>
            <person name="Uechi K."/>
            <person name="Horii T."/>
            <person name="Iida T."/>
            <person name="Fujita J."/>
            <person name="Nakamura S."/>
        </authorList>
    </citation>
    <scope>NUCLEOTIDE SEQUENCE [LARGE SCALE GENOMIC DNA]</scope>
    <source>
        <strain evidence="1 2">JCM 18538</strain>
    </source>
</reference>
<keyword evidence="2" id="KW-1185">Reference proteome</keyword>
<dbReference type="EMBL" id="AP022593">
    <property type="protein sequence ID" value="BBY49526.1"/>
    <property type="molecule type" value="Genomic_DNA"/>
</dbReference>
<dbReference type="Pfam" id="PF02810">
    <property type="entry name" value="SEC-C"/>
    <property type="match status" value="1"/>
</dbReference>
<evidence type="ECO:0000313" key="2">
    <source>
        <dbReference type="Proteomes" id="UP000467428"/>
    </source>
</evidence>
<name>A0A7I7RZU1_9MYCO</name>